<name>A0A6I9SWC7_SESIN</name>
<dbReference type="KEGG" id="sind:105159282"/>
<dbReference type="RefSeq" id="XP_011074595.2">
    <property type="nucleotide sequence ID" value="XM_011076293.2"/>
</dbReference>
<comment type="subcellular location">
    <subcellularLocation>
        <location evidence="1">Secreted</location>
    </subcellularLocation>
</comment>
<dbReference type="InterPro" id="IPR032675">
    <property type="entry name" value="LRR_dom_sf"/>
</dbReference>
<organism evidence="5 6">
    <name type="scientific">Sesamum indicum</name>
    <name type="common">Oriental sesame</name>
    <name type="synonym">Sesamum orientale</name>
    <dbReference type="NCBI Taxonomy" id="4182"/>
    <lineage>
        <taxon>Eukaryota</taxon>
        <taxon>Viridiplantae</taxon>
        <taxon>Streptophyta</taxon>
        <taxon>Embryophyta</taxon>
        <taxon>Tracheophyta</taxon>
        <taxon>Spermatophyta</taxon>
        <taxon>Magnoliopsida</taxon>
        <taxon>eudicotyledons</taxon>
        <taxon>Gunneridae</taxon>
        <taxon>Pentapetalae</taxon>
        <taxon>asterids</taxon>
        <taxon>lamiids</taxon>
        <taxon>Lamiales</taxon>
        <taxon>Pedaliaceae</taxon>
        <taxon>Sesamum</taxon>
    </lineage>
</organism>
<dbReference type="PANTHER" id="PTHR32093:SF91">
    <property type="entry name" value="LEUCINE-RICH REPEAT-CONTAINING N-TERMINAL PLANT-TYPE DOMAIN-CONTAINING PROTEIN"/>
    <property type="match status" value="1"/>
</dbReference>
<evidence type="ECO:0000256" key="3">
    <source>
        <dbReference type="ARBA" id="ARBA00022729"/>
    </source>
</evidence>
<evidence type="ECO:0000256" key="2">
    <source>
        <dbReference type="ARBA" id="ARBA00022525"/>
    </source>
</evidence>
<dbReference type="Proteomes" id="UP000504604">
    <property type="component" value="Linkage group LG3"/>
</dbReference>
<accession>A0A6I9SWC7</accession>
<dbReference type="Pfam" id="PF00560">
    <property type="entry name" value="LRR_1"/>
    <property type="match status" value="1"/>
</dbReference>
<protein>
    <submittedName>
        <fullName evidence="6">Uncharacterized protein At4g06744</fullName>
    </submittedName>
</protein>
<keyword evidence="2" id="KW-0964">Secreted</keyword>
<keyword evidence="4" id="KW-0677">Repeat</keyword>
<dbReference type="InterPro" id="IPR001611">
    <property type="entry name" value="Leu-rich_rpt"/>
</dbReference>
<gene>
    <name evidence="6" type="primary">LOC105159282</name>
</gene>
<dbReference type="SUPFAM" id="SSF52058">
    <property type="entry name" value="L domain-like"/>
    <property type="match status" value="1"/>
</dbReference>
<evidence type="ECO:0000313" key="6">
    <source>
        <dbReference type="RefSeq" id="XP_011074595.2"/>
    </source>
</evidence>
<dbReference type="AlphaFoldDB" id="A0A6I9SWC7"/>
<dbReference type="GO" id="GO:0005576">
    <property type="term" value="C:extracellular region"/>
    <property type="evidence" value="ECO:0007669"/>
    <property type="project" value="UniProtKB-SubCell"/>
</dbReference>
<dbReference type="PANTHER" id="PTHR32093">
    <property type="entry name" value="LEUCINE-RICH REPEAT EXTENSIN-LIKE PROTEIN 3-RELATED"/>
    <property type="match status" value="1"/>
</dbReference>
<sequence length="434" mass="47343">MHAAARINRVLLHRRMSINSLIRMEVLICMILLLSVDVKSTLVKSQRPLKVIAGGGAAAAVSVQVTLPPVASPLQNQLIFADQRLEIVYPVIQRFKNLITSDPLNITSSWIGTDICKYKGFYCESPPDNKSAIALASIDFNGFQLSSPTLVGFLDLLPDLALFHANSNNFAGTIPGNIVKLPYLYELDISNNRFSGPFPTAILAMEGLSFLDIRYNFFSGSVPPELFAKDLDALFLNNNNFMTRLPDDIGATHVEYLTLANNKFFGPIPRGIAKALSGLSEILLLDNMLSGCLPYELGLLKEAVVFDAGNNNLTGPLPFSLGCLEKLEVLNFAGNLLYGSVPDVLCGLRNLMNLSLSDNYLTQAGPSCMRLIKNGVLDVRKNCIPGQPFQRSVAECAAFFARPRNCPYMDTYSQVPCWLPTFGASGPELAPSPS</sequence>
<reference evidence="6" key="1">
    <citation type="submission" date="2025-08" db="UniProtKB">
        <authorList>
            <consortium name="RefSeq"/>
        </authorList>
    </citation>
    <scope>IDENTIFICATION</scope>
</reference>
<dbReference type="FunCoup" id="A0A6I9SWC7">
    <property type="interactions" value="765"/>
</dbReference>
<evidence type="ECO:0000256" key="1">
    <source>
        <dbReference type="ARBA" id="ARBA00004613"/>
    </source>
</evidence>
<dbReference type="GeneID" id="105159282"/>
<dbReference type="Gene3D" id="3.80.10.10">
    <property type="entry name" value="Ribonuclease Inhibitor"/>
    <property type="match status" value="2"/>
</dbReference>
<evidence type="ECO:0000256" key="4">
    <source>
        <dbReference type="ARBA" id="ARBA00022737"/>
    </source>
</evidence>
<evidence type="ECO:0000313" key="5">
    <source>
        <dbReference type="Proteomes" id="UP000504604"/>
    </source>
</evidence>
<dbReference type="InterPro" id="IPR051582">
    <property type="entry name" value="LRR_extensin-like_regulator"/>
</dbReference>
<keyword evidence="3" id="KW-0732">Signal</keyword>
<proteinExistence type="predicted"/>
<keyword evidence="5" id="KW-1185">Reference proteome</keyword>
<dbReference type="InParanoid" id="A0A6I9SWC7"/>
<dbReference type="OrthoDB" id="676979at2759"/>